<name>A0AAV5LGI2_9ROSI</name>
<dbReference type="AlphaFoldDB" id="A0AAV5LGI2"/>
<proteinExistence type="predicted"/>
<comment type="caution">
    <text evidence="2">The sequence shown here is derived from an EMBL/GenBank/DDBJ whole genome shotgun (WGS) entry which is preliminary data.</text>
</comment>
<organism evidence="2 3">
    <name type="scientific">Rubroshorea leprosula</name>
    <dbReference type="NCBI Taxonomy" id="152421"/>
    <lineage>
        <taxon>Eukaryota</taxon>
        <taxon>Viridiplantae</taxon>
        <taxon>Streptophyta</taxon>
        <taxon>Embryophyta</taxon>
        <taxon>Tracheophyta</taxon>
        <taxon>Spermatophyta</taxon>
        <taxon>Magnoliopsida</taxon>
        <taxon>eudicotyledons</taxon>
        <taxon>Gunneridae</taxon>
        <taxon>Pentapetalae</taxon>
        <taxon>rosids</taxon>
        <taxon>malvids</taxon>
        <taxon>Malvales</taxon>
        <taxon>Dipterocarpaceae</taxon>
        <taxon>Rubroshorea</taxon>
    </lineage>
</organism>
<dbReference type="InterPro" id="IPR025558">
    <property type="entry name" value="DUF4283"/>
</dbReference>
<reference evidence="2 3" key="1">
    <citation type="journal article" date="2021" name="Commun. Biol.">
        <title>The genome of Shorea leprosula (Dipterocarpaceae) highlights the ecological relevance of drought in aseasonal tropical rainforests.</title>
        <authorList>
            <person name="Ng K.K.S."/>
            <person name="Kobayashi M.J."/>
            <person name="Fawcett J.A."/>
            <person name="Hatakeyama M."/>
            <person name="Paape T."/>
            <person name="Ng C.H."/>
            <person name="Ang C.C."/>
            <person name="Tnah L.H."/>
            <person name="Lee C.T."/>
            <person name="Nishiyama T."/>
            <person name="Sese J."/>
            <person name="O'Brien M.J."/>
            <person name="Copetti D."/>
            <person name="Mohd Noor M.I."/>
            <person name="Ong R.C."/>
            <person name="Putra M."/>
            <person name="Sireger I.Z."/>
            <person name="Indrioko S."/>
            <person name="Kosugi Y."/>
            <person name="Izuno A."/>
            <person name="Isagi Y."/>
            <person name="Lee S.L."/>
            <person name="Shimizu K.K."/>
        </authorList>
    </citation>
    <scope>NUCLEOTIDE SEQUENCE [LARGE SCALE GENOMIC DNA]</scope>
    <source>
        <strain evidence="2">214</strain>
    </source>
</reference>
<evidence type="ECO:0000313" key="3">
    <source>
        <dbReference type="Proteomes" id="UP001054252"/>
    </source>
</evidence>
<dbReference type="EMBL" id="BPVZ01000115">
    <property type="protein sequence ID" value="GKV36254.1"/>
    <property type="molecule type" value="Genomic_DNA"/>
</dbReference>
<protein>
    <recommendedName>
        <fullName evidence="1">DUF4283 domain-containing protein</fullName>
    </recommendedName>
</protein>
<keyword evidence="3" id="KW-1185">Reference proteome</keyword>
<evidence type="ECO:0000259" key="1">
    <source>
        <dbReference type="Pfam" id="PF14111"/>
    </source>
</evidence>
<sequence length="79" mass="8781">MPILRNGGPLLLPGGVIAESPVRRNRVYGVLTKAWADRKDFQVNEVEENLYAISFHSASDLMHVLENAPWSVGGFLFNV</sequence>
<dbReference type="Pfam" id="PF14111">
    <property type="entry name" value="DUF4283"/>
    <property type="match status" value="1"/>
</dbReference>
<feature type="domain" description="DUF4283" evidence="1">
    <location>
        <begin position="25"/>
        <end position="79"/>
    </location>
</feature>
<dbReference type="Proteomes" id="UP001054252">
    <property type="component" value="Unassembled WGS sequence"/>
</dbReference>
<gene>
    <name evidence="2" type="ORF">SLEP1_g44402</name>
</gene>
<evidence type="ECO:0000313" key="2">
    <source>
        <dbReference type="EMBL" id="GKV36254.1"/>
    </source>
</evidence>
<accession>A0AAV5LGI2</accession>